<keyword evidence="2" id="KW-1185">Reference proteome</keyword>
<organism evidence="1 2">
    <name type="scientific">Dictyobacter aurantiacus</name>
    <dbReference type="NCBI Taxonomy" id="1936993"/>
    <lineage>
        <taxon>Bacteria</taxon>
        <taxon>Bacillati</taxon>
        <taxon>Chloroflexota</taxon>
        <taxon>Ktedonobacteria</taxon>
        <taxon>Ktedonobacterales</taxon>
        <taxon>Dictyobacteraceae</taxon>
        <taxon>Dictyobacter</taxon>
    </lineage>
</organism>
<accession>A0A401ZJ07</accession>
<dbReference type="EMBL" id="BIFQ01000001">
    <property type="protein sequence ID" value="GCE06819.1"/>
    <property type="molecule type" value="Genomic_DNA"/>
</dbReference>
<reference evidence="2" key="1">
    <citation type="submission" date="2018-12" db="EMBL/GenBank/DDBJ databases">
        <title>Tengunoibacter tsumagoiensis gen. nov., sp. nov., Dictyobacter kobayashii sp. nov., D. alpinus sp. nov., and D. joshuensis sp. nov. and description of Dictyobacteraceae fam. nov. within the order Ktedonobacterales isolated from Tengu-no-mugimeshi.</title>
        <authorList>
            <person name="Wang C.M."/>
            <person name="Zheng Y."/>
            <person name="Sakai Y."/>
            <person name="Toyoda A."/>
            <person name="Minakuchi Y."/>
            <person name="Abe K."/>
            <person name="Yokota A."/>
            <person name="Yabe S."/>
        </authorList>
    </citation>
    <scope>NUCLEOTIDE SEQUENCE [LARGE SCALE GENOMIC DNA]</scope>
    <source>
        <strain evidence="2">S-27</strain>
    </source>
</reference>
<evidence type="ECO:0000313" key="2">
    <source>
        <dbReference type="Proteomes" id="UP000287224"/>
    </source>
</evidence>
<protein>
    <submittedName>
        <fullName evidence="1">Uncharacterized protein</fullName>
    </submittedName>
</protein>
<dbReference type="AlphaFoldDB" id="A0A401ZJ07"/>
<proteinExistence type="predicted"/>
<sequence>MLGKHPHTSGMETVIPCTPWCAWLRVAVVVPQQLKSGNQRRFWQRTSYQCPGRPGSGTRLDV</sequence>
<evidence type="ECO:0000313" key="1">
    <source>
        <dbReference type="EMBL" id="GCE06819.1"/>
    </source>
</evidence>
<gene>
    <name evidence="1" type="ORF">KDAU_41480</name>
</gene>
<name>A0A401ZJ07_9CHLR</name>
<dbReference type="Proteomes" id="UP000287224">
    <property type="component" value="Unassembled WGS sequence"/>
</dbReference>
<comment type="caution">
    <text evidence="1">The sequence shown here is derived from an EMBL/GenBank/DDBJ whole genome shotgun (WGS) entry which is preliminary data.</text>
</comment>